<proteinExistence type="predicted"/>
<dbReference type="OrthoDB" id="272077at2759"/>
<dbReference type="AlphaFoldDB" id="A0A1C7NS59"/>
<comment type="caution">
    <text evidence="3">The sequence shown here is derived from an EMBL/GenBank/DDBJ whole genome shotgun (WGS) entry which is preliminary data.</text>
</comment>
<feature type="region of interest" description="Disordered" evidence="2">
    <location>
        <begin position="340"/>
        <end position="382"/>
    </location>
</feature>
<feature type="compositionally biased region" description="Basic and acidic residues" evidence="2">
    <location>
        <begin position="767"/>
        <end position="776"/>
    </location>
</feature>
<feature type="compositionally biased region" description="Polar residues" evidence="2">
    <location>
        <begin position="360"/>
        <end position="382"/>
    </location>
</feature>
<dbReference type="Gene3D" id="1.25.40.10">
    <property type="entry name" value="Tetratricopeptide repeat domain"/>
    <property type="match status" value="2"/>
</dbReference>
<dbReference type="InterPro" id="IPR051726">
    <property type="entry name" value="Chitin_Synth_Reg"/>
</dbReference>
<feature type="compositionally biased region" description="Low complexity" evidence="2">
    <location>
        <begin position="217"/>
        <end position="231"/>
    </location>
</feature>
<accession>A0A1C7NS59</accession>
<evidence type="ECO:0000313" key="4">
    <source>
        <dbReference type="Proteomes" id="UP000093000"/>
    </source>
</evidence>
<dbReference type="InterPro" id="IPR006597">
    <property type="entry name" value="Sel1-like"/>
</dbReference>
<evidence type="ECO:0000256" key="2">
    <source>
        <dbReference type="SAM" id="MobiDB-lite"/>
    </source>
</evidence>
<dbReference type="PANTHER" id="PTHR46430:SF2">
    <property type="entry name" value="CHITIN SYNTHASE REGULATORY FACTOR 4"/>
    <property type="match status" value="1"/>
</dbReference>
<feature type="region of interest" description="Disordered" evidence="2">
    <location>
        <begin position="99"/>
        <end position="123"/>
    </location>
</feature>
<protein>
    <submittedName>
        <fullName evidence="3">Chitin synthase regulatory factor 3</fullName>
    </submittedName>
</protein>
<dbReference type="Proteomes" id="UP000093000">
    <property type="component" value="Unassembled WGS sequence"/>
</dbReference>
<feature type="compositionally biased region" description="Basic and acidic residues" evidence="2">
    <location>
        <begin position="751"/>
        <end position="760"/>
    </location>
</feature>
<organism evidence="3 4">
    <name type="scientific">Choanephora cucurbitarum</name>
    <dbReference type="NCBI Taxonomy" id="101091"/>
    <lineage>
        <taxon>Eukaryota</taxon>
        <taxon>Fungi</taxon>
        <taxon>Fungi incertae sedis</taxon>
        <taxon>Mucoromycota</taxon>
        <taxon>Mucoromycotina</taxon>
        <taxon>Mucoromycetes</taxon>
        <taxon>Mucorales</taxon>
        <taxon>Mucorineae</taxon>
        <taxon>Choanephoraceae</taxon>
        <taxon>Choanephoroideae</taxon>
        <taxon>Choanephora</taxon>
    </lineage>
</organism>
<keyword evidence="1" id="KW-0677">Repeat</keyword>
<evidence type="ECO:0000313" key="3">
    <source>
        <dbReference type="EMBL" id="OBZ91858.1"/>
    </source>
</evidence>
<dbReference type="InParanoid" id="A0A1C7NS59"/>
<reference evidence="3 4" key="1">
    <citation type="submission" date="2016-03" db="EMBL/GenBank/DDBJ databases">
        <title>Choanephora cucurbitarum.</title>
        <authorList>
            <person name="Min B."/>
            <person name="Park H."/>
            <person name="Park J.-H."/>
            <person name="Shin H.-D."/>
            <person name="Choi I.-G."/>
        </authorList>
    </citation>
    <scope>NUCLEOTIDE SEQUENCE [LARGE SCALE GENOMIC DNA]</scope>
    <source>
        <strain evidence="3 4">KUS-F28377</strain>
    </source>
</reference>
<feature type="region of interest" description="Disordered" evidence="2">
    <location>
        <begin position="217"/>
        <end position="254"/>
    </location>
</feature>
<dbReference type="SUPFAM" id="SSF81901">
    <property type="entry name" value="HCP-like"/>
    <property type="match status" value="2"/>
</dbReference>
<keyword evidence="4" id="KW-1185">Reference proteome</keyword>
<evidence type="ECO:0000256" key="1">
    <source>
        <dbReference type="ARBA" id="ARBA00022737"/>
    </source>
</evidence>
<name>A0A1C7NS59_9FUNG</name>
<feature type="region of interest" description="Disordered" evidence="2">
    <location>
        <begin position="747"/>
        <end position="776"/>
    </location>
</feature>
<dbReference type="Pfam" id="PF08238">
    <property type="entry name" value="Sel1"/>
    <property type="match status" value="6"/>
</dbReference>
<dbReference type="EMBL" id="LUGH01000002">
    <property type="protein sequence ID" value="OBZ91858.1"/>
    <property type="molecule type" value="Genomic_DNA"/>
</dbReference>
<feature type="compositionally biased region" description="Polar residues" evidence="2">
    <location>
        <begin position="1"/>
        <end position="20"/>
    </location>
</feature>
<sequence length="776" mass="87563">MEYHTTNINSLSHENNSLHPSYSKSSSIADSKISIDSDLQDIQPPFKLRVINPDFGEEDIDHASLSEMQYKPALNNVIASPELEHPVLKEHSTVVPPPVTLPDSWQADQNREDTRSTLSASSQSLITDQVHEKEPYLTRTLSKTLVEQQKPQNDNRLFELLPPLDFLPPLLSLDESHLISHEHIPNHTDAISKSIPPQLPQHHPDFLATAAGKSSLAHHSTSLSSDSIITSENKDSQKLEAPLNDPQPVHRPTISHTRNISLTPSLTPSSIYPTHVHQQQHQAATSRYSKASYSLTNHPDAIKLYRNMAVKTNDPVVQLTYAKYLLEVASMYDENKRPFRPHLTLSLPSLKGYSPRRGSEASSRPGSLNSRRSSVDTTNSINTFNNMRRDSVVSQSQAFDENEEINKRKKRKMLEEEGVRWIRKLAKQRVGEAAYLMALWHERGMYGYRKSSAKALKFYEIAANEKVPEAMFAVGQYHEKEQDYMTSFQLYEDAASLGLVEAYYRIGMINLNGEFGSRKNIPAAVQLLVRAAEKSTGSCPEAPYTLGLLLTDDYPNVTMPRLTHDCFLSLSELIQNYGGTFAAVAYFEHAADMGMSAAQFRLGYIYEMGLYGTRVNLTKAHSYYETAANTSSNGLAMLGLSRLYNHGIQAPPEQAERQAVVFEADESGWIKSHPRDEDAAFKWCHLAADQRIPEACYLLGWYYEMGIGVPRDYQQAHHFYSKAAKKGNHQEAKKRIELLENLVKHQKNEKKRLAAQDKRTPTQISKNKKDSQCNIM</sequence>
<dbReference type="PANTHER" id="PTHR46430">
    <property type="entry name" value="PROTEIN SKT5-RELATED"/>
    <property type="match status" value="1"/>
</dbReference>
<dbReference type="SMART" id="SM00671">
    <property type="entry name" value="SEL1"/>
    <property type="match status" value="5"/>
</dbReference>
<feature type="region of interest" description="Disordered" evidence="2">
    <location>
        <begin position="1"/>
        <end position="29"/>
    </location>
</feature>
<gene>
    <name evidence="3" type="primary">chr3_1</name>
    <name evidence="3" type="ORF">A0J61_00099</name>
</gene>
<dbReference type="InterPro" id="IPR011990">
    <property type="entry name" value="TPR-like_helical_dom_sf"/>
</dbReference>
<dbReference type="STRING" id="101091.A0A1C7NS59"/>